<dbReference type="Gene3D" id="1.10.8.420">
    <property type="entry name" value="RecR Domain 1"/>
    <property type="match status" value="1"/>
</dbReference>
<keyword evidence="5 7" id="KW-0233">DNA recombination</keyword>
<dbReference type="PROSITE" id="PS01300">
    <property type="entry name" value="RECR"/>
    <property type="match status" value="1"/>
</dbReference>
<dbReference type="Pfam" id="PF13662">
    <property type="entry name" value="Toprim_4"/>
    <property type="match status" value="1"/>
</dbReference>
<evidence type="ECO:0000256" key="3">
    <source>
        <dbReference type="ARBA" id="ARBA00022771"/>
    </source>
</evidence>
<feature type="domain" description="Toprim" evidence="8">
    <location>
        <begin position="69"/>
        <end position="165"/>
    </location>
</feature>
<dbReference type="NCBIfam" id="TIGR00615">
    <property type="entry name" value="recR"/>
    <property type="match status" value="1"/>
</dbReference>
<keyword evidence="2 7" id="KW-0227">DNA damage</keyword>
<dbReference type="GO" id="GO:0003677">
    <property type="term" value="F:DNA binding"/>
    <property type="evidence" value="ECO:0007669"/>
    <property type="project" value="UniProtKB-UniRule"/>
</dbReference>
<keyword evidence="3 7" id="KW-0863">Zinc-finger</keyword>
<dbReference type="InterPro" id="IPR000093">
    <property type="entry name" value="DNA_Rcmb_RecR"/>
</dbReference>
<dbReference type="SMART" id="SM00493">
    <property type="entry name" value="TOPRIM"/>
    <property type="match status" value="1"/>
</dbReference>
<evidence type="ECO:0000313" key="9">
    <source>
        <dbReference type="EMBL" id="KKW35142.1"/>
    </source>
</evidence>
<keyword evidence="4 7" id="KW-0862">Zinc</keyword>
<comment type="function">
    <text evidence="7">May play a role in DNA repair. It seems to be involved in an RecBC-independent recombinational process of DNA repair. It may act with RecF and RecO.</text>
</comment>
<dbReference type="PATRIC" id="fig|1618986.3.peg.527"/>
<dbReference type="PANTHER" id="PTHR30446">
    <property type="entry name" value="RECOMBINATION PROTEIN RECR"/>
    <property type="match status" value="1"/>
</dbReference>
<comment type="caution">
    <text evidence="9">The sequence shown here is derived from an EMBL/GenBank/DDBJ whole genome shotgun (WGS) entry which is preliminary data.</text>
</comment>
<dbReference type="Pfam" id="PF21176">
    <property type="entry name" value="RecR_HhH"/>
    <property type="match status" value="1"/>
</dbReference>
<protein>
    <recommendedName>
        <fullName evidence="7">Recombination protein RecR</fullName>
    </recommendedName>
</protein>
<name>A0A0G2A2T2_9BACT</name>
<evidence type="ECO:0000256" key="4">
    <source>
        <dbReference type="ARBA" id="ARBA00022833"/>
    </source>
</evidence>
<sequence>MTEFGRLPGVGPKTALRHVYRLLGLTPEQRRYFAGAILHLDEIRQCRRCFAHTERDVCDLCQDASRNGEALCIVAESRDIATIEATEQYHGLYHVLGGVLNPPEGMTTETIRAAELRDRLMSDTEIKEVILALSPDVYGDMTMNHIAMLLKPLGKKVTRLARGLPMGADLEFADEITLGDALIGRRPA</sequence>
<reference evidence="9 10" key="1">
    <citation type="journal article" date="2015" name="Nature">
        <title>rRNA introns, odd ribosomes, and small enigmatic genomes across a large radiation of phyla.</title>
        <authorList>
            <person name="Brown C.T."/>
            <person name="Hug L.A."/>
            <person name="Thomas B.C."/>
            <person name="Sharon I."/>
            <person name="Castelle C.J."/>
            <person name="Singh A."/>
            <person name="Wilkins M.J."/>
            <person name="Williams K.H."/>
            <person name="Banfield J.F."/>
        </authorList>
    </citation>
    <scope>NUCLEOTIDE SEQUENCE [LARGE SCALE GENOMIC DNA]</scope>
</reference>
<dbReference type="Proteomes" id="UP000033865">
    <property type="component" value="Unassembled WGS sequence"/>
</dbReference>
<evidence type="ECO:0000256" key="2">
    <source>
        <dbReference type="ARBA" id="ARBA00022763"/>
    </source>
</evidence>
<dbReference type="GO" id="GO:0006310">
    <property type="term" value="P:DNA recombination"/>
    <property type="evidence" value="ECO:0007669"/>
    <property type="project" value="UniProtKB-UniRule"/>
</dbReference>
<dbReference type="InterPro" id="IPR034137">
    <property type="entry name" value="TOPRIM_RecR"/>
</dbReference>
<dbReference type="InterPro" id="IPR023627">
    <property type="entry name" value="Rcmb_RecR"/>
</dbReference>
<evidence type="ECO:0000256" key="1">
    <source>
        <dbReference type="ARBA" id="ARBA00022723"/>
    </source>
</evidence>
<dbReference type="AlphaFoldDB" id="A0A0G2A2T2"/>
<dbReference type="EMBL" id="LCRN01000048">
    <property type="protein sequence ID" value="KKW35142.1"/>
    <property type="molecule type" value="Genomic_DNA"/>
</dbReference>
<evidence type="ECO:0000256" key="7">
    <source>
        <dbReference type="HAMAP-Rule" id="MF_00017"/>
    </source>
</evidence>
<dbReference type="GO" id="GO:0008270">
    <property type="term" value="F:zinc ion binding"/>
    <property type="evidence" value="ECO:0007669"/>
    <property type="project" value="UniProtKB-KW"/>
</dbReference>
<dbReference type="SUPFAM" id="SSF111304">
    <property type="entry name" value="Recombination protein RecR"/>
    <property type="match status" value="1"/>
</dbReference>
<dbReference type="InterPro" id="IPR006171">
    <property type="entry name" value="TOPRIM_dom"/>
</dbReference>
<organism evidence="9 10">
    <name type="scientific">Candidatus Uhrbacteria bacterium GW2011_GWC2_53_7</name>
    <dbReference type="NCBI Taxonomy" id="1618986"/>
    <lineage>
        <taxon>Bacteria</taxon>
        <taxon>Candidatus Uhriibacteriota</taxon>
    </lineage>
</organism>
<dbReference type="Pfam" id="PF21175">
    <property type="entry name" value="RecR_C"/>
    <property type="match status" value="1"/>
</dbReference>
<keyword evidence="1 7" id="KW-0479">Metal-binding</keyword>
<dbReference type="Gene3D" id="6.10.250.240">
    <property type="match status" value="1"/>
</dbReference>
<dbReference type="PROSITE" id="PS50880">
    <property type="entry name" value="TOPRIM"/>
    <property type="match status" value="1"/>
</dbReference>
<keyword evidence="6 7" id="KW-0234">DNA repair</keyword>
<gene>
    <name evidence="7" type="primary">recR</name>
    <name evidence="9" type="ORF">UY82_C0048G0002</name>
</gene>
<dbReference type="InterPro" id="IPR015967">
    <property type="entry name" value="Rcmb_RecR_Znf"/>
</dbReference>
<evidence type="ECO:0000256" key="6">
    <source>
        <dbReference type="ARBA" id="ARBA00023204"/>
    </source>
</evidence>
<evidence type="ECO:0000313" key="10">
    <source>
        <dbReference type="Proteomes" id="UP000033865"/>
    </source>
</evidence>
<dbReference type="CDD" id="cd01025">
    <property type="entry name" value="TOPRIM_recR"/>
    <property type="match status" value="1"/>
</dbReference>
<dbReference type="Gene3D" id="3.40.1360.10">
    <property type="match status" value="1"/>
</dbReference>
<dbReference type="PANTHER" id="PTHR30446:SF0">
    <property type="entry name" value="RECOMBINATION PROTEIN RECR"/>
    <property type="match status" value="1"/>
</dbReference>
<comment type="similarity">
    <text evidence="7">Belongs to the RecR family.</text>
</comment>
<evidence type="ECO:0000259" key="8">
    <source>
        <dbReference type="PROSITE" id="PS50880"/>
    </source>
</evidence>
<dbReference type="HAMAP" id="MF_00017">
    <property type="entry name" value="RecR"/>
    <property type="match status" value="1"/>
</dbReference>
<dbReference type="GO" id="GO:0006281">
    <property type="term" value="P:DNA repair"/>
    <property type="evidence" value="ECO:0007669"/>
    <property type="project" value="UniProtKB-UniRule"/>
</dbReference>
<proteinExistence type="inferred from homology"/>
<evidence type="ECO:0000256" key="5">
    <source>
        <dbReference type="ARBA" id="ARBA00023172"/>
    </source>
</evidence>
<accession>A0A0G2A2T2</accession>
<feature type="zinc finger region" description="C4-type" evidence="7">
    <location>
        <begin position="46"/>
        <end position="61"/>
    </location>
</feature>